<gene>
    <name evidence="2" type="ORF">RED65_03550</name>
</gene>
<dbReference type="Gene3D" id="3.40.630.30">
    <property type="match status" value="1"/>
</dbReference>
<dbReference type="STRING" id="207949.RED65_03550"/>
<dbReference type="RefSeq" id="WP_007019042.1">
    <property type="nucleotide sequence ID" value="NZ_CH724120.1"/>
</dbReference>
<dbReference type="EMBL" id="AAQH01000010">
    <property type="protein sequence ID" value="EAT12082.1"/>
    <property type="molecule type" value="Genomic_DNA"/>
</dbReference>
<sequence>MQYQQWSAPHFRPINHFYRSQKHKGSASADEIVFVALSSDYNQSHIEAAKEDIQAAVRLVPNDQYFWLRSLYVREELRAQGIGSALMKTVHSHIDATIYCFPYKHLEVFYKTLGYELVEIDQLPNSLLQLYQRYQRKSDDILAMKRSASC</sequence>
<dbReference type="Proteomes" id="UP000004263">
    <property type="component" value="Unassembled WGS sequence"/>
</dbReference>
<dbReference type="HOGENOM" id="CLU_120018_0_0_6"/>
<comment type="caution">
    <text evidence="2">The sequence shown here is derived from an EMBL/GenBank/DDBJ whole genome shotgun (WGS) entry which is preliminary data.</text>
</comment>
<dbReference type="CDD" id="cd04301">
    <property type="entry name" value="NAT_SF"/>
    <property type="match status" value="1"/>
</dbReference>
<evidence type="ECO:0000313" key="3">
    <source>
        <dbReference type="Proteomes" id="UP000004263"/>
    </source>
</evidence>
<dbReference type="GO" id="GO:0016747">
    <property type="term" value="F:acyltransferase activity, transferring groups other than amino-acyl groups"/>
    <property type="evidence" value="ECO:0007669"/>
    <property type="project" value="InterPro"/>
</dbReference>
<name>Q1N1G8_9GAMM</name>
<reference evidence="2 3" key="1">
    <citation type="submission" date="2006-03" db="EMBL/GenBank/DDBJ databases">
        <authorList>
            <person name="Pinhassi J."/>
            <person name="Pedros-Alio C."/>
            <person name="Ferriera S."/>
            <person name="Johnson J."/>
            <person name="Kravitz S."/>
            <person name="Halpern A."/>
            <person name="Remington K."/>
            <person name="Beeson K."/>
            <person name="Tran B."/>
            <person name="Rogers Y.-H."/>
            <person name="Friedman R."/>
            <person name="Venter J.C."/>
        </authorList>
    </citation>
    <scope>NUCLEOTIDE SEQUENCE [LARGE SCALE GENOMIC DNA]</scope>
    <source>
        <strain evidence="2 3">RED65</strain>
    </source>
</reference>
<keyword evidence="3" id="KW-1185">Reference proteome</keyword>
<dbReference type="SUPFAM" id="SSF55729">
    <property type="entry name" value="Acyl-CoA N-acyltransferases (Nat)"/>
    <property type="match status" value="1"/>
</dbReference>
<dbReference type="AlphaFoldDB" id="Q1N1G8"/>
<feature type="domain" description="N-acetyltransferase" evidence="1">
    <location>
        <begin position="1"/>
        <end position="133"/>
    </location>
</feature>
<evidence type="ECO:0000259" key="1">
    <source>
        <dbReference type="PROSITE" id="PS51186"/>
    </source>
</evidence>
<proteinExistence type="predicted"/>
<protein>
    <submittedName>
        <fullName evidence="2">GCN5-related N-acetyltransferase</fullName>
    </submittedName>
</protein>
<keyword evidence="2" id="KW-0808">Transferase</keyword>
<evidence type="ECO:0000313" key="2">
    <source>
        <dbReference type="EMBL" id="EAT12082.1"/>
    </source>
</evidence>
<dbReference type="InterPro" id="IPR016181">
    <property type="entry name" value="Acyl_CoA_acyltransferase"/>
</dbReference>
<accession>Q1N1G8</accession>
<dbReference type="Pfam" id="PF13508">
    <property type="entry name" value="Acetyltransf_7"/>
    <property type="match status" value="1"/>
</dbReference>
<dbReference type="InterPro" id="IPR000182">
    <property type="entry name" value="GNAT_dom"/>
</dbReference>
<organism evidence="2 3">
    <name type="scientific">Bermanella marisrubri</name>
    <dbReference type="NCBI Taxonomy" id="207949"/>
    <lineage>
        <taxon>Bacteria</taxon>
        <taxon>Pseudomonadati</taxon>
        <taxon>Pseudomonadota</taxon>
        <taxon>Gammaproteobacteria</taxon>
        <taxon>Oceanospirillales</taxon>
        <taxon>Oceanospirillaceae</taxon>
        <taxon>Bermanella</taxon>
    </lineage>
</organism>
<dbReference type="OrthoDB" id="6120181at2"/>
<dbReference type="PROSITE" id="PS51186">
    <property type="entry name" value="GNAT"/>
    <property type="match status" value="1"/>
</dbReference>